<evidence type="ECO:0000313" key="4">
    <source>
        <dbReference type="EMBL" id="MDA0182864.1"/>
    </source>
</evidence>
<evidence type="ECO:0000256" key="2">
    <source>
        <dbReference type="ARBA" id="ARBA00022801"/>
    </source>
</evidence>
<dbReference type="Proteomes" id="UP001147653">
    <property type="component" value="Unassembled WGS sequence"/>
</dbReference>
<keyword evidence="2" id="KW-0378">Hydrolase</keyword>
<sequence length="135" mass="14128">MKRRELIAQFLPSSPFVALLGIELVEVGVDRAAVRLPFRPELTTIADVVHGGALASLIDMAAVSAAWADDAEPRSMEGATVSLTVSYVAAARGKDLTAVGVVSKRGRNLVFVDVRVTEPDDRLVATGAAVVTLGS</sequence>
<dbReference type="RefSeq" id="WP_270027247.1">
    <property type="nucleotide sequence ID" value="NZ_JAPDDP010000042.1"/>
</dbReference>
<dbReference type="Pfam" id="PF03061">
    <property type="entry name" value="4HBT"/>
    <property type="match status" value="1"/>
</dbReference>
<dbReference type="InterPro" id="IPR029069">
    <property type="entry name" value="HotDog_dom_sf"/>
</dbReference>
<dbReference type="InterPro" id="IPR039298">
    <property type="entry name" value="ACOT13"/>
</dbReference>
<feature type="domain" description="Thioesterase" evidence="3">
    <location>
        <begin position="48"/>
        <end position="125"/>
    </location>
</feature>
<protein>
    <submittedName>
        <fullName evidence="4">PaaI family thioesterase</fullName>
    </submittedName>
</protein>
<dbReference type="Gene3D" id="3.10.129.10">
    <property type="entry name" value="Hotdog Thioesterase"/>
    <property type="match status" value="1"/>
</dbReference>
<name>A0A9X3NB54_9ACTN</name>
<evidence type="ECO:0000259" key="3">
    <source>
        <dbReference type="Pfam" id="PF03061"/>
    </source>
</evidence>
<keyword evidence="5" id="KW-1185">Reference proteome</keyword>
<dbReference type="GO" id="GO:0047617">
    <property type="term" value="F:fatty acyl-CoA hydrolase activity"/>
    <property type="evidence" value="ECO:0007669"/>
    <property type="project" value="InterPro"/>
</dbReference>
<dbReference type="InterPro" id="IPR006683">
    <property type="entry name" value="Thioestr_dom"/>
</dbReference>
<dbReference type="NCBIfam" id="TIGR00369">
    <property type="entry name" value="unchar_dom_1"/>
    <property type="match status" value="1"/>
</dbReference>
<evidence type="ECO:0000313" key="5">
    <source>
        <dbReference type="Proteomes" id="UP001147653"/>
    </source>
</evidence>
<evidence type="ECO:0000256" key="1">
    <source>
        <dbReference type="ARBA" id="ARBA00008324"/>
    </source>
</evidence>
<proteinExistence type="inferred from homology"/>
<dbReference type="InterPro" id="IPR003736">
    <property type="entry name" value="PAAI_dom"/>
</dbReference>
<dbReference type="PANTHER" id="PTHR21660">
    <property type="entry name" value="THIOESTERASE SUPERFAMILY MEMBER-RELATED"/>
    <property type="match status" value="1"/>
</dbReference>
<comment type="similarity">
    <text evidence="1">Belongs to the thioesterase PaaI family.</text>
</comment>
<dbReference type="AlphaFoldDB" id="A0A9X3NB54"/>
<organism evidence="4 5">
    <name type="scientific">Solirubrobacter phytolaccae</name>
    <dbReference type="NCBI Taxonomy" id="1404360"/>
    <lineage>
        <taxon>Bacteria</taxon>
        <taxon>Bacillati</taxon>
        <taxon>Actinomycetota</taxon>
        <taxon>Thermoleophilia</taxon>
        <taxon>Solirubrobacterales</taxon>
        <taxon>Solirubrobacteraceae</taxon>
        <taxon>Solirubrobacter</taxon>
    </lineage>
</organism>
<dbReference type="SUPFAM" id="SSF54637">
    <property type="entry name" value="Thioesterase/thiol ester dehydrase-isomerase"/>
    <property type="match status" value="1"/>
</dbReference>
<comment type="caution">
    <text evidence="4">The sequence shown here is derived from an EMBL/GenBank/DDBJ whole genome shotgun (WGS) entry which is preliminary data.</text>
</comment>
<dbReference type="PANTHER" id="PTHR21660:SF1">
    <property type="entry name" value="ACYL-COENZYME A THIOESTERASE 13"/>
    <property type="match status" value="1"/>
</dbReference>
<gene>
    <name evidence="4" type="ORF">OJ997_21305</name>
</gene>
<dbReference type="CDD" id="cd03443">
    <property type="entry name" value="PaaI_thioesterase"/>
    <property type="match status" value="1"/>
</dbReference>
<accession>A0A9X3NB54</accession>
<dbReference type="EMBL" id="JAPDDP010000042">
    <property type="protein sequence ID" value="MDA0182864.1"/>
    <property type="molecule type" value="Genomic_DNA"/>
</dbReference>
<reference evidence="4" key="1">
    <citation type="submission" date="2022-10" db="EMBL/GenBank/DDBJ databases">
        <title>The WGS of Solirubrobacter phytolaccae KCTC 29190.</title>
        <authorList>
            <person name="Jiang Z."/>
        </authorList>
    </citation>
    <scope>NUCLEOTIDE SEQUENCE</scope>
    <source>
        <strain evidence="4">KCTC 29190</strain>
    </source>
</reference>